<evidence type="ECO:0000313" key="10">
    <source>
        <dbReference type="Proteomes" id="UP001597213"/>
    </source>
</evidence>
<proteinExistence type="inferred from homology"/>
<sequence length="457" mass="48742">MTKRGILRALRRPVLAALLVGATVMPSWAESLADAMVSSYRTSSLLDQNRALLRAADEDVAAAVAAVRPIVTWALESQYMKSSLAEGKLTTAMGLTASITLFDFGRSELGADIAKETVLATRELLINIEQSVLLNAVQAYLDVRSASQQVELQRNSVRVIGEEERAARDRFEVGEITRTDVSQAEAALAQARASSAAAVGQLEVASEAYKAITGHYPKNLSAPPPLPKMPATLEAAQTIAQKTHPAIRQAQRQAAVSELQVELAAAQGRPTLSGSATAQLDQHGNRQHSAGLSLSQTLYSGGRVPAAHRKAMAQRDAARAQLLSTAKSVTQQVGTAWANISVARAQIQAINEQIAAAQLAYDGVREEATLGARTTLDVLDAEQSLLEARANKITADADLQLAHYQLLSAMGLLTVENLKLGIPTYDPSAYYNSVKNAPHTSTQGQSLDRVLRAIGKQ</sequence>
<dbReference type="Gene3D" id="1.20.1600.10">
    <property type="entry name" value="Outer membrane efflux proteins (OEP)"/>
    <property type="match status" value="1"/>
</dbReference>
<keyword evidence="5" id="KW-0812">Transmembrane</keyword>
<keyword evidence="8" id="KW-0175">Coiled coil</keyword>
<dbReference type="EMBL" id="JBHUEN010000046">
    <property type="protein sequence ID" value="MFD1883248.1"/>
    <property type="molecule type" value="Genomic_DNA"/>
</dbReference>
<protein>
    <submittedName>
        <fullName evidence="9">TolC family outer membrane protein</fullName>
    </submittedName>
</protein>
<evidence type="ECO:0000256" key="3">
    <source>
        <dbReference type="ARBA" id="ARBA00022448"/>
    </source>
</evidence>
<evidence type="ECO:0000256" key="8">
    <source>
        <dbReference type="SAM" id="Coils"/>
    </source>
</evidence>
<evidence type="ECO:0000313" key="9">
    <source>
        <dbReference type="EMBL" id="MFD1883248.1"/>
    </source>
</evidence>
<reference evidence="10" key="1">
    <citation type="journal article" date="2019" name="Int. J. Syst. Evol. Microbiol.">
        <title>The Global Catalogue of Microorganisms (GCM) 10K type strain sequencing project: providing services to taxonomists for standard genome sequencing and annotation.</title>
        <authorList>
            <consortium name="The Broad Institute Genomics Platform"/>
            <consortium name="The Broad Institute Genome Sequencing Center for Infectious Disease"/>
            <person name="Wu L."/>
            <person name="Ma J."/>
        </authorList>
    </citation>
    <scope>NUCLEOTIDE SEQUENCE [LARGE SCALE GENOMIC DNA]</scope>
    <source>
        <strain evidence="10">CCUG 56029</strain>
    </source>
</reference>
<comment type="similarity">
    <text evidence="2">Belongs to the outer membrane factor (OMF) (TC 1.B.17) family.</text>
</comment>
<accession>A0ABW4RCB9</accession>
<dbReference type="NCBIfam" id="TIGR01844">
    <property type="entry name" value="type_I_sec_TolC"/>
    <property type="match status" value="1"/>
</dbReference>
<dbReference type="PANTHER" id="PTHR30026">
    <property type="entry name" value="OUTER MEMBRANE PROTEIN TOLC"/>
    <property type="match status" value="1"/>
</dbReference>
<keyword evidence="7" id="KW-0998">Cell outer membrane</keyword>
<dbReference type="InterPro" id="IPR010130">
    <property type="entry name" value="T1SS_OMP_TolC"/>
</dbReference>
<evidence type="ECO:0000256" key="1">
    <source>
        <dbReference type="ARBA" id="ARBA00004442"/>
    </source>
</evidence>
<gene>
    <name evidence="9" type="ORF">ACFSCT_16140</name>
</gene>
<dbReference type="Proteomes" id="UP001597213">
    <property type="component" value="Unassembled WGS sequence"/>
</dbReference>
<evidence type="ECO:0000256" key="4">
    <source>
        <dbReference type="ARBA" id="ARBA00022452"/>
    </source>
</evidence>
<name>A0ABW4RCB9_9RHOB</name>
<dbReference type="PANTHER" id="PTHR30026:SF22">
    <property type="entry name" value="OUTER MEMBRANE EFFLUX PROTEIN"/>
    <property type="match status" value="1"/>
</dbReference>
<keyword evidence="3" id="KW-0813">Transport</keyword>
<dbReference type="RefSeq" id="WP_379144465.1">
    <property type="nucleotide sequence ID" value="NZ_JBHUEN010000046.1"/>
</dbReference>
<evidence type="ECO:0000256" key="7">
    <source>
        <dbReference type="ARBA" id="ARBA00023237"/>
    </source>
</evidence>
<feature type="coiled-coil region" evidence="8">
    <location>
        <begin position="340"/>
        <end position="367"/>
    </location>
</feature>
<dbReference type="InterPro" id="IPR003423">
    <property type="entry name" value="OMP_efflux"/>
</dbReference>
<evidence type="ECO:0000256" key="2">
    <source>
        <dbReference type="ARBA" id="ARBA00007613"/>
    </source>
</evidence>
<keyword evidence="10" id="KW-1185">Reference proteome</keyword>
<comment type="subcellular location">
    <subcellularLocation>
        <location evidence="1">Cell outer membrane</location>
    </subcellularLocation>
</comment>
<dbReference type="SUPFAM" id="SSF56954">
    <property type="entry name" value="Outer membrane efflux proteins (OEP)"/>
    <property type="match status" value="1"/>
</dbReference>
<dbReference type="InterPro" id="IPR051906">
    <property type="entry name" value="TolC-like"/>
</dbReference>
<organism evidence="9 10">
    <name type="scientific">Paracoccus pacificus</name>
    <dbReference type="NCBI Taxonomy" id="1463598"/>
    <lineage>
        <taxon>Bacteria</taxon>
        <taxon>Pseudomonadati</taxon>
        <taxon>Pseudomonadota</taxon>
        <taxon>Alphaproteobacteria</taxon>
        <taxon>Rhodobacterales</taxon>
        <taxon>Paracoccaceae</taxon>
        <taxon>Paracoccus</taxon>
    </lineage>
</organism>
<comment type="caution">
    <text evidence="9">The sequence shown here is derived from an EMBL/GenBank/DDBJ whole genome shotgun (WGS) entry which is preliminary data.</text>
</comment>
<keyword evidence="4" id="KW-1134">Transmembrane beta strand</keyword>
<keyword evidence="6" id="KW-0472">Membrane</keyword>
<evidence type="ECO:0000256" key="6">
    <source>
        <dbReference type="ARBA" id="ARBA00023136"/>
    </source>
</evidence>
<dbReference type="Pfam" id="PF02321">
    <property type="entry name" value="OEP"/>
    <property type="match status" value="2"/>
</dbReference>
<evidence type="ECO:0000256" key="5">
    <source>
        <dbReference type="ARBA" id="ARBA00022692"/>
    </source>
</evidence>